<dbReference type="EMBL" id="CAJVPM010001205">
    <property type="protein sequence ID" value="CAG8461996.1"/>
    <property type="molecule type" value="Genomic_DNA"/>
</dbReference>
<name>A0ACA9KA12_9GLOM</name>
<organism evidence="1 2">
    <name type="scientific">Scutellospora calospora</name>
    <dbReference type="NCBI Taxonomy" id="85575"/>
    <lineage>
        <taxon>Eukaryota</taxon>
        <taxon>Fungi</taxon>
        <taxon>Fungi incertae sedis</taxon>
        <taxon>Mucoromycota</taxon>
        <taxon>Glomeromycotina</taxon>
        <taxon>Glomeromycetes</taxon>
        <taxon>Diversisporales</taxon>
        <taxon>Gigasporaceae</taxon>
        <taxon>Scutellospora</taxon>
    </lineage>
</organism>
<protein>
    <submittedName>
        <fullName evidence="1">4039_t:CDS:1</fullName>
    </submittedName>
</protein>
<comment type="caution">
    <text evidence="1">The sequence shown here is derived from an EMBL/GenBank/DDBJ whole genome shotgun (WGS) entry which is preliminary data.</text>
</comment>
<reference evidence="1" key="1">
    <citation type="submission" date="2021-06" db="EMBL/GenBank/DDBJ databases">
        <authorList>
            <person name="Kallberg Y."/>
            <person name="Tangrot J."/>
            <person name="Rosling A."/>
        </authorList>
    </citation>
    <scope>NUCLEOTIDE SEQUENCE</scope>
    <source>
        <strain evidence="1">AU212A</strain>
    </source>
</reference>
<keyword evidence="2" id="KW-1185">Reference proteome</keyword>
<evidence type="ECO:0000313" key="1">
    <source>
        <dbReference type="EMBL" id="CAG8461996.1"/>
    </source>
</evidence>
<accession>A0ACA9KA12</accession>
<proteinExistence type="predicted"/>
<dbReference type="Proteomes" id="UP000789860">
    <property type="component" value="Unassembled WGS sequence"/>
</dbReference>
<sequence length="226" mass="25991">MIEIMSYFRLLFAITLYILLLIDLISTQRNKEKYLWIEVINAEFTLLTLIEHPRRLKNLLRAIRIWTANRQAKKSSRIEKFCEPDDPNSIPQKITNSDSKPDKLVVAIKVSLELPSSIKNLQKIVSQNYGWYLYDVEDNSLICSPAKLLSILGIWNIGSLLQYGICAILWFMTPLKRPFVPYLTLTIMSIICELAPIPIVVVQSKHALLAKRLVMDNSEKSVCNQV</sequence>
<evidence type="ECO:0000313" key="2">
    <source>
        <dbReference type="Proteomes" id="UP000789860"/>
    </source>
</evidence>
<gene>
    <name evidence="1" type="ORF">SCALOS_LOCUS1657</name>
</gene>